<dbReference type="InterPro" id="IPR050583">
    <property type="entry name" value="Mycobacterial_A85_antigen"/>
</dbReference>
<dbReference type="PANTHER" id="PTHR48098:SF1">
    <property type="entry name" value="DIACYLGLYCEROL ACYLTRANSFERASE_MYCOLYLTRANSFERASE AG85A"/>
    <property type="match status" value="1"/>
</dbReference>
<gene>
    <name evidence="2" type="ORF">HLB23_00780</name>
</gene>
<evidence type="ECO:0000313" key="2">
    <source>
        <dbReference type="EMBL" id="NNH68432.1"/>
    </source>
</evidence>
<dbReference type="SUPFAM" id="SSF53474">
    <property type="entry name" value="alpha/beta-Hydrolases"/>
    <property type="match status" value="1"/>
</dbReference>
<dbReference type="Proteomes" id="UP000586827">
    <property type="component" value="Unassembled WGS sequence"/>
</dbReference>
<keyword evidence="1" id="KW-0812">Transmembrane</keyword>
<organism evidence="2 3">
    <name type="scientific">Nocardia uniformis</name>
    <dbReference type="NCBI Taxonomy" id="53432"/>
    <lineage>
        <taxon>Bacteria</taxon>
        <taxon>Bacillati</taxon>
        <taxon>Actinomycetota</taxon>
        <taxon>Actinomycetes</taxon>
        <taxon>Mycobacteriales</taxon>
        <taxon>Nocardiaceae</taxon>
        <taxon>Nocardia</taxon>
    </lineage>
</organism>
<dbReference type="EMBL" id="JABELX010000001">
    <property type="protein sequence ID" value="NNH68432.1"/>
    <property type="molecule type" value="Genomic_DNA"/>
</dbReference>
<feature type="transmembrane region" description="Helical" evidence="1">
    <location>
        <begin position="66"/>
        <end position="84"/>
    </location>
</feature>
<proteinExistence type="predicted"/>
<keyword evidence="1" id="KW-0472">Membrane</keyword>
<sequence length="413" mass="43758">MIGAIRTDYAEFAAICGNSPRPARDYCERPIPATEYGGIRWVDSATNIHPRGYCAVVQHVRRTVRIAVLFVAIALVGVSGPVIADPVIAADVPRPVHAMRSAQPAANGARLLAAAQGPGRIVDLTVHSEAMGRSFPVAVLPAPDSSRPAPTLYLLNGVDGGTETGIWSDRHNWLTRTDAERFLADKQVNVVVPFGGAASFFADWRADDPVLGRQSWATFLTRELPPIIDSAFGGTGINAIAGPSMAGSAVFRLALAAPGLYRAIGSYSGCVRTSDPTGQAMVNTVVATRQGDPLNMWGPSTDPAWAANDPYLHAADLRGTAIYVASGTGLPGALDTLDGPGIDGNAKTLIDQLVIGGMLDAITASCTRQLQDRFRELNIPAVFEVRPTGTHSWGYWQRDLRDSWPTLAAGLGL</sequence>
<dbReference type="PANTHER" id="PTHR48098">
    <property type="entry name" value="ENTEROCHELIN ESTERASE-RELATED"/>
    <property type="match status" value="1"/>
</dbReference>
<dbReference type="InterPro" id="IPR000801">
    <property type="entry name" value="Esterase-like"/>
</dbReference>
<reference evidence="2 3" key="1">
    <citation type="submission" date="2020-05" db="EMBL/GenBank/DDBJ databases">
        <title>MicrobeNet Type strains.</title>
        <authorList>
            <person name="Nicholson A.C."/>
        </authorList>
    </citation>
    <scope>NUCLEOTIDE SEQUENCE [LARGE SCALE GENOMIC DNA]</scope>
    <source>
        <strain evidence="2 3">JCM 3224</strain>
    </source>
</reference>
<comment type="caution">
    <text evidence="2">The sequence shown here is derived from an EMBL/GenBank/DDBJ whole genome shotgun (WGS) entry which is preliminary data.</text>
</comment>
<evidence type="ECO:0000313" key="3">
    <source>
        <dbReference type="Proteomes" id="UP000586827"/>
    </source>
</evidence>
<name>A0A849BNZ1_9NOCA</name>
<protein>
    <submittedName>
        <fullName evidence="2">Esterase family protein</fullName>
    </submittedName>
</protein>
<evidence type="ECO:0000256" key="1">
    <source>
        <dbReference type="SAM" id="Phobius"/>
    </source>
</evidence>
<dbReference type="AlphaFoldDB" id="A0A849BNZ1"/>
<keyword evidence="3" id="KW-1185">Reference proteome</keyword>
<accession>A0A849BNZ1</accession>
<keyword evidence="1" id="KW-1133">Transmembrane helix</keyword>
<dbReference type="Pfam" id="PF00756">
    <property type="entry name" value="Esterase"/>
    <property type="match status" value="1"/>
</dbReference>
<dbReference type="Gene3D" id="3.40.50.1820">
    <property type="entry name" value="alpha/beta hydrolase"/>
    <property type="match status" value="1"/>
</dbReference>
<dbReference type="InterPro" id="IPR029058">
    <property type="entry name" value="AB_hydrolase_fold"/>
</dbReference>
<dbReference type="GO" id="GO:0016747">
    <property type="term" value="F:acyltransferase activity, transferring groups other than amino-acyl groups"/>
    <property type="evidence" value="ECO:0007669"/>
    <property type="project" value="TreeGrafter"/>
</dbReference>